<proteinExistence type="predicted"/>
<accession>A0A2P2IZY9</accession>
<protein>
    <submittedName>
        <fullName evidence="1">Uncharacterized protein</fullName>
    </submittedName>
</protein>
<sequence>MVLRQFDQIPGHQVRVDDRYLPPRLRGARIWVAQRDGRHPGSRLSRRQGPPGFARGWRIRCSGVARDRREGRRRYRLHRVEILGPDRLCR</sequence>
<reference evidence="1" key="1">
    <citation type="submission" date="2018-02" db="EMBL/GenBank/DDBJ databases">
        <title>Rhizophora mucronata_Transcriptome.</title>
        <authorList>
            <person name="Meera S.P."/>
            <person name="Sreeshan A."/>
            <person name="Augustine A."/>
        </authorList>
    </citation>
    <scope>NUCLEOTIDE SEQUENCE</scope>
    <source>
        <tissue evidence="1">Leaf</tissue>
    </source>
</reference>
<evidence type="ECO:0000313" key="1">
    <source>
        <dbReference type="EMBL" id="MBW86779.1"/>
    </source>
</evidence>
<name>A0A2P2IZY9_RHIMU</name>
<dbReference type="EMBL" id="GGEC01006296">
    <property type="protein sequence ID" value="MBW86779.1"/>
    <property type="molecule type" value="Transcribed_RNA"/>
</dbReference>
<dbReference type="AlphaFoldDB" id="A0A2P2IZY9"/>
<organism evidence="1">
    <name type="scientific">Rhizophora mucronata</name>
    <name type="common">Asiatic mangrove</name>
    <dbReference type="NCBI Taxonomy" id="61149"/>
    <lineage>
        <taxon>Eukaryota</taxon>
        <taxon>Viridiplantae</taxon>
        <taxon>Streptophyta</taxon>
        <taxon>Embryophyta</taxon>
        <taxon>Tracheophyta</taxon>
        <taxon>Spermatophyta</taxon>
        <taxon>Magnoliopsida</taxon>
        <taxon>eudicotyledons</taxon>
        <taxon>Gunneridae</taxon>
        <taxon>Pentapetalae</taxon>
        <taxon>rosids</taxon>
        <taxon>fabids</taxon>
        <taxon>Malpighiales</taxon>
        <taxon>Rhizophoraceae</taxon>
        <taxon>Rhizophora</taxon>
    </lineage>
</organism>